<accession>A0AAP0R341</accession>
<feature type="domain" description="F-box associated beta-propeller type 1" evidence="1">
    <location>
        <begin position="11"/>
        <end position="105"/>
    </location>
</feature>
<sequence length="151" mass="17481">MELLIGWQAWRRESRYEFILSLDIAKGVFGEIKLPECCCDDCVQNLSATALKDSLSLFVHCKDGEKEHMDIWVMKENGAVESWTKQFTFDLCVEFQIPLGVMKNGEIILQRVGGDLALYDTKVQQVKDLRIHRVLEFVDILTYYMETLVLL</sequence>
<dbReference type="NCBIfam" id="TIGR01640">
    <property type="entry name" value="F_box_assoc_1"/>
    <property type="match status" value="1"/>
</dbReference>
<evidence type="ECO:0000259" key="1">
    <source>
        <dbReference type="Pfam" id="PF07734"/>
    </source>
</evidence>
<gene>
    <name evidence="2" type="ORF">L1049_003425</name>
</gene>
<name>A0AAP0R341_LIQFO</name>
<dbReference type="AlphaFoldDB" id="A0AAP0R341"/>
<evidence type="ECO:0000313" key="2">
    <source>
        <dbReference type="EMBL" id="KAK9266158.1"/>
    </source>
</evidence>
<evidence type="ECO:0000313" key="3">
    <source>
        <dbReference type="Proteomes" id="UP001415857"/>
    </source>
</evidence>
<dbReference type="InterPro" id="IPR006527">
    <property type="entry name" value="F-box-assoc_dom_typ1"/>
</dbReference>
<dbReference type="EMBL" id="JBBPBK010000216">
    <property type="protein sequence ID" value="KAK9266158.1"/>
    <property type="molecule type" value="Genomic_DNA"/>
</dbReference>
<dbReference type="Pfam" id="PF07734">
    <property type="entry name" value="FBA_1"/>
    <property type="match status" value="1"/>
</dbReference>
<comment type="caution">
    <text evidence="2">The sequence shown here is derived from an EMBL/GenBank/DDBJ whole genome shotgun (WGS) entry which is preliminary data.</text>
</comment>
<dbReference type="InterPro" id="IPR017451">
    <property type="entry name" value="F-box-assoc_interact_dom"/>
</dbReference>
<organism evidence="2 3">
    <name type="scientific">Liquidambar formosana</name>
    <name type="common">Formosan gum</name>
    <dbReference type="NCBI Taxonomy" id="63359"/>
    <lineage>
        <taxon>Eukaryota</taxon>
        <taxon>Viridiplantae</taxon>
        <taxon>Streptophyta</taxon>
        <taxon>Embryophyta</taxon>
        <taxon>Tracheophyta</taxon>
        <taxon>Spermatophyta</taxon>
        <taxon>Magnoliopsida</taxon>
        <taxon>eudicotyledons</taxon>
        <taxon>Gunneridae</taxon>
        <taxon>Pentapetalae</taxon>
        <taxon>Saxifragales</taxon>
        <taxon>Altingiaceae</taxon>
        <taxon>Liquidambar</taxon>
    </lineage>
</organism>
<dbReference type="Proteomes" id="UP001415857">
    <property type="component" value="Unassembled WGS sequence"/>
</dbReference>
<reference evidence="2 3" key="1">
    <citation type="journal article" date="2024" name="Plant J.">
        <title>Genome sequences and population genomics reveal climatic adaptation and genomic divergence between two closely related sweetgum species.</title>
        <authorList>
            <person name="Xu W.Q."/>
            <person name="Ren C.Q."/>
            <person name="Zhang X.Y."/>
            <person name="Comes H.P."/>
            <person name="Liu X.H."/>
            <person name="Li Y.G."/>
            <person name="Kettle C.J."/>
            <person name="Jalonen R."/>
            <person name="Gaisberger H."/>
            <person name="Ma Y.Z."/>
            <person name="Qiu Y.X."/>
        </authorList>
    </citation>
    <scope>NUCLEOTIDE SEQUENCE [LARGE SCALE GENOMIC DNA]</scope>
    <source>
        <strain evidence="2">Hangzhou</strain>
    </source>
</reference>
<protein>
    <recommendedName>
        <fullName evidence="1">F-box associated beta-propeller type 1 domain-containing protein</fullName>
    </recommendedName>
</protein>
<proteinExistence type="predicted"/>
<keyword evidence="3" id="KW-1185">Reference proteome</keyword>